<evidence type="ECO:0000313" key="3">
    <source>
        <dbReference type="Proteomes" id="UP001224890"/>
    </source>
</evidence>
<dbReference type="EMBL" id="JAHMHR010000022">
    <property type="protein sequence ID" value="KAK1675325.1"/>
    <property type="molecule type" value="Genomic_DNA"/>
</dbReference>
<feature type="compositionally biased region" description="Basic and acidic residues" evidence="1">
    <location>
        <begin position="30"/>
        <end position="55"/>
    </location>
</feature>
<dbReference type="AlphaFoldDB" id="A0AAJ0EXL7"/>
<organism evidence="2 3">
    <name type="scientific">Colletotrichum godetiae</name>
    <dbReference type="NCBI Taxonomy" id="1209918"/>
    <lineage>
        <taxon>Eukaryota</taxon>
        <taxon>Fungi</taxon>
        <taxon>Dikarya</taxon>
        <taxon>Ascomycota</taxon>
        <taxon>Pezizomycotina</taxon>
        <taxon>Sordariomycetes</taxon>
        <taxon>Hypocreomycetidae</taxon>
        <taxon>Glomerellales</taxon>
        <taxon>Glomerellaceae</taxon>
        <taxon>Colletotrichum</taxon>
        <taxon>Colletotrichum acutatum species complex</taxon>
    </lineage>
</organism>
<gene>
    <name evidence="2" type="ORF">BDP55DRAFT_162512</name>
</gene>
<comment type="caution">
    <text evidence="2">The sequence shown here is derived from an EMBL/GenBank/DDBJ whole genome shotgun (WGS) entry which is preliminary data.</text>
</comment>
<proteinExistence type="predicted"/>
<reference evidence="2" key="1">
    <citation type="submission" date="2021-06" db="EMBL/GenBank/DDBJ databases">
        <title>Comparative genomics, transcriptomics and evolutionary studies reveal genomic signatures of adaptation to plant cell wall in hemibiotrophic fungi.</title>
        <authorList>
            <consortium name="DOE Joint Genome Institute"/>
            <person name="Baroncelli R."/>
            <person name="Diaz J.F."/>
            <person name="Benocci T."/>
            <person name="Peng M."/>
            <person name="Battaglia E."/>
            <person name="Haridas S."/>
            <person name="Andreopoulos W."/>
            <person name="Labutti K."/>
            <person name="Pangilinan J."/>
            <person name="Floch G.L."/>
            <person name="Makela M.R."/>
            <person name="Henrissat B."/>
            <person name="Grigoriev I.V."/>
            <person name="Crouch J.A."/>
            <person name="De Vries R.P."/>
            <person name="Sukno S.A."/>
            <person name="Thon M.R."/>
        </authorList>
    </citation>
    <scope>NUCLEOTIDE SEQUENCE</scope>
    <source>
        <strain evidence="2">CBS 193.32</strain>
    </source>
</reference>
<protein>
    <submittedName>
        <fullName evidence="2">Uncharacterized protein</fullName>
    </submittedName>
</protein>
<dbReference type="RefSeq" id="XP_060429328.1">
    <property type="nucleotide sequence ID" value="XM_060565695.1"/>
</dbReference>
<evidence type="ECO:0000313" key="2">
    <source>
        <dbReference type="EMBL" id="KAK1675325.1"/>
    </source>
</evidence>
<evidence type="ECO:0000256" key="1">
    <source>
        <dbReference type="SAM" id="MobiDB-lite"/>
    </source>
</evidence>
<name>A0AAJ0EXL7_9PEZI</name>
<feature type="region of interest" description="Disordered" evidence="1">
    <location>
        <begin position="1"/>
        <end position="122"/>
    </location>
</feature>
<keyword evidence="3" id="KW-1185">Reference proteome</keyword>
<dbReference type="Proteomes" id="UP001224890">
    <property type="component" value="Unassembled WGS sequence"/>
</dbReference>
<dbReference type="GeneID" id="85450221"/>
<accession>A0AAJ0EXL7</accession>
<sequence>MSPLNVSRVCPSPESLLAQHTDKPYLSSDPRLKWREEREEQRERPSVGETGDRRGTRNGGGLCRASWDGTGRPPHLAAAHHPSSCRPSHFTSKVPFLGLVSANEPREPHRLPHNPEWRASES</sequence>
<feature type="compositionally biased region" description="Basic and acidic residues" evidence="1">
    <location>
        <begin position="104"/>
        <end position="122"/>
    </location>
</feature>